<feature type="chain" id="PRO_5042263140" evidence="2">
    <location>
        <begin position="25"/>
        <end position="177"/>
    </location>
</feature>
<dbReference type="GO" id="GO:0071944">
    <property type="term" value="C:cell periphery"/>
    <property type="evidence" value="ECO:0007669"/>
    <property type="project" value="TreeGrafter"/>
</dbReference>
<evidence type="ECO:0000256" key="2">
    <source>
        <dbReference type="SAM" id="SignalP"/>
    </source>
</evidence>
<accession>A0AAF1B8M3</accession>
<reference evidence="3" key="1">
    <citation type="journal article" date="2016" name="Nat. Genet.">
        <title>A high-quality carrot genome assembly provides new insights into carotenoid accumulation and asterid genome evolution.</title>
        <authorList>
            <person name="Iorizzo M."/>
            <person name="Ellison S."/>
            <person name="Senalik D."/>
            <person name="Zeng P."/>
            <person name="Satapoomin P."/>
            <person name="Huang J."/>
            <person name="Bowman M."/>
            <person name="Iovene M."/>
            <person name="Sanseverino W."/>
            <person name="Cavagnaro P."/>
            <person name="Yildiz M."/>
            <person name="Macko-Podgorni A."/>
            <person name="Moranska E."/>
            <person name="Grzebelus E."/>
            <person name="Grzebelus D."/>
            <person name="Ashrafi H."/>
            <person name="Zheng Z."/>
            <person name="Cheng S."/>
            <person name="Spooner D."/>
            <person name="Van Deynze A."/>
            <person name="Simon P."/>
        </authorList>
    </citation>
    <scope>NUCLEOTIDE SEQUENCE</scope>
    <source>
        <tissue evidence="3">Leaf</tissue>
    </source>
</reference>
<sequence length="177" mass="19032">MAASGRSLSLAFSVLLVSMVLVSATDNDQSSLKSSSEKILTKVIGIQGIIYCKTGSQLIPIKDAIARLTCLAVDKKGYETAPFSILSKPADAKGYYFATLSPAELEQGWRLTKCKVFLEKSPLKSCNIPTDVNKGKTGTNLRSPRLLKTMNLYSIPAFVYTSNAPAAAAIPPVPRPY</sequence>
<keyword evidence="1 2" id="KW-0732">Signal</keyword>
<gene>
    <name evidence="3" type="ORF">DCAR_0729928</name>
</gene>
<proteinExistence type="predicted"/>
<evidence type="ECO:0000313" key="4">
    <source>
        <dbReference type="Proteomes" id="UP000077755"/>
    </source>
</evidence>
<name>A0AAF1B8M3_DAUCS</name>
<feature type="signal peptide" evidence="2">
    <location>
        <begin position="1"/>
        <end position="24"/>
    </location>
</feature>
<reference evidence="3" key="2">
    <citation type="submission" date="2022-03" db="EMBL/GenBank/DDBJ databases">
        <title>Draft title - Genomic analysis of global carrot germplasm unveils the trajectory of domestication and the origin of high carotenoid orange carrot.</title>
        <authorList>
            <person name="Iorizzo M."/>
            <person name="Ellison S."/>
            <person name="Senalik D."/>
            <person name="Macko-Podgorni A."/>
            <person name="Grzebelus D."/>
            <person name="Bostan H."/>
            <person name="Rolling W."/>
            <person name="Curaba J."/>
            <person name="Simon P."/>
        </authorList>
    </citation>
    <scope>NUCLEOTIDE SEQUENCE</scope>
    <source>
        <tissue evidence="3">Leaf</tissue>
    </source>
</reference>
<dbReference type="Proteomes" id="UP000077755">
    <property type="component" value="Chromosome 7"/>
</dbReference>
<dbReference type="Pfam" id="PF01190">
    <property type="entry name" value="Pollen_Ole_e_1"/>
    <property type="match status" value="1"/>
</dbReference>
<dbReference type="PANTHER" id="PTHR33470:SF40">
    <property type="entry name" value="PROTEIN SEED AND ROOT HAIR PROTECTIVE PROTEIN"/>
    <property type="match status" value="1"/>
</dbReference>
<keyword evidence="4" id="KW-1185">Reference proteome</keyword>
<dbReference type="AlphaFoldDB" id="A0AAF1B8M3"/>
<evidence type="ECO:0000313" key="3">
    <source>
        <dbReference type="EMBL" id="WOH10459.1"/>
    </source>
</evidence>
<dbReference type="EMBL" id="CP093349">
    <property type="protein sequence ID" value="WOH10459.1"/>
    <property type="molecule type" value="Genomic_DNA"/>
</dbReference>
<evidence type="ECO:0000256" key="1">
    <source>
        <dbReference type="ARBA" id="ARBA00022729"/>
    </source>
</evidence>
<protein>
    <submittedName>
        <fullName evidence="3">Uncharacterized protein</fullName>
    </submittedName>
</protein>
<dbReference type="PANTHER" id="PTHR33470">
    <property type="entry name" value="OS01G0164075 PROTEIN"/>
    <property type="match status" value="1"/>
</dbReference>
<organism evidence="3 4">
    <name type="scientific">Daucus carota subsp. sativus</name>
    <name type="common">Carrot</name>
    <dbReference type="NCBI Taxonomy" id="79200"/>
    <lineage>
        <taxon>Eukaryota</taxon>
        <taxon>Viridiplantae</taxon>
        <taxon>Streptophyta</taxon>
        <taxon>Embryophyta</taxon>
        <taxon>Tracheophyta</taxon>
        <taxon>Spermatophyta</taxon>
        <taxon>Magnoliopsida</taxon>
        <taxon>eudicotyledons</taxon>
        <taxon>Gunneridae</taxon>
        <taxon>Pentapetalae</taxon>
        <taxon>asterids</taxon>
        <taxon>campanulids</taxon>
        <taxon>Apiales</taxon>
        <taxon>Apiaceae</taxon>
        <taxon>Apioideae</taxon>
        <taxon>Scandiceae</taxon>
        <taxon>Daucinae</taxon>
        <taxon>Daucus</taxon>
        <taxon>Daucus sect. Daucus</taxon>
    </lineage>
</organism>